<dbReference type="RefSeq" id="WP_158635695.1">
    <property type="nucleotide sequence ID" value="NZ_RKQN01000001.1"/>
</dbReference>
<evidence type="ECO:0000313" key="1">
    <source>
        <dbReference type="EMBL" id="RPE81847.1"/>
    </source>
</evidence>
<name>A0A3N4VXJ8_9GAMM</name>
<reference evidence="1 2" key="1">
    <citation type="submission" date="2018-11" db="EMBL/GenBank/DDBJ databases">
        <title>Genomic Encyclopedia of Type Strains, Phase IV (KMG-IV): sequencing the most valuable type-strain genomes for metagenomic binning, comparative biology and taxonomic classification.</title>
        <authorList>
            <person name="Goeker M."/>
        </authorList>
    </citation>
    <scope>NUCLEOTIDE SEQUENCE [LARGE SCALE GENOMIC DNA]</scope>
    <source>
        <strain evidence="1 2">DSM 25623</strain>
    </source>
</reference>
<dbReference type="AlphaFoldDB" id="A0A3N4VXJ8"/>
<dbReference type="EMBL" id="RKQN01000001">
    <property type="protein sequence ID" value="RPE81847.1"/>
    <property type="molecule type" value="Genomic_DNA"/>
</dbReference>
<protein>
    <recommendedName>
        <fullName evidence="3">Tail assembly chaperone</fullName>
    </recommendedName>
</protein>
<dbReference type="Proteomes" id="UP000269708">
    <property type="component" value="Unassembled WGS sequence"/>
</dbReference>
<keyword evidence="2" id="KW-1185">Reference proteome</keyword>
<evidence type="ECO:0008006" key="3">
    <source>
        <dbReference type="Google" id="ProtNLM"/>
    </source>
</evidence>
<proteinExistence type="predicted"/>
<organism evidence="1 2">
    <name type="scientific">Vulcaniibacterium tengchongense</name>
    <dbReference type="NCBI Taxonomy" id="1273429"/>
    <lineage>
        <taxon>Bacteria</taxon>
        <taxon>Pseudomonadati</taxon>
        <taxon>Pseudomonadota</taxon>
        <taxon>Gammaproteobacteria</taxon>
        <taxon>Lysobacterales</taxon>
        <taxon>Lysobacteraceae</taxon>
        <taxon>Vulcaniibacterium</taxon>
    </lineage>
</organism>
<gene>
    <name evidence="1" type="ORF">EDC50_1049</name>
</gene>
<comment type="caution">
    <text evidence="1">The sequence shown here is derived from an EMBL/GenBank/DDBJ whole genome shotgun (WGS) entry which is preliminary data.</text>
</comment>
<accession>A0A3N4VXJ8</accession>
<sequence length="117" mass="13349">MARIKLLKTRTVVRPCELTQFDEDGKAHQFKVRIRFVVISREQWEAMTNSDDDRLLYDVVVDRIEDEIEGDDGSVLTPEDAKAAIRGDLSLTAQVVDHFMELNFGAAAKNARRSRAR</sequence>
<evidence type="ECO:0000313" key="2">
    <source>
        <dbReference type="Proteomes" id="UP000269708"/>
    </source>
</evidence>